<protein>
    <recommendedName>
        <fullName evidence="6">DUF2029 domain-containing protein</fullName>
    </recommendedName>
</protein>
<feature type="transmembrane region" description="Helical" evidence="1">
    <location>
        <begin position="115"/>
        <end position="133"/>
    </location>
</feature>
<evidence type="ECO:0008006" key="6">
    <source>
        <dbReference type="Google" id="ProtNLM"/>
    </source>
</evidence>
<keyword evidence="1" id="KW-0472">Membrane</keyword>
<keyword evidence="5" id="KW-1185">Reference proteome</keyword>
<dbReference type="AlphaFoldDB" id="A0A7Y7UR18"/>
<feature type="transmembrane region" description="Helical" evidence="1">
    <location>
        <begin position="145"/>
        <end position="161"/>
    </location>
</feature>
<evidence type="ECO:0000313" key="3">
    <source>
        <dbReference type="EMBL" id="NVP30403.1"/>
    </source>
</evidence>
<keyword evidence="1" id="KW-0812">Transmembrane</keyword>
<gene>
    <name evidence="2" type="ORF">HKX05_18025</name>
    <name evidence="3" type="ORF">HLV41_05050</name>
</gene>
<feature type="transmembrane region" description="Helical" evidence="1">
    <location>
        <begin position="279"/>
        <end position="300"/>
    </location>
</feature>
<reference evidence="4 5" key="1">
    <citation type="submission" date="2020-05" db="EMBL/GenBank/DDBJ databases">
        <title>Draft Genome Sequences of Sphingomonas sp. Isolated from the International Space Station.</title>
        <authorList>
            <person name="Bijlani S."/>
            <person name="Singh N.K."/>
            <person name="Mason C.E."/>
            <person name="Wang C.C."/>
            <person name="Venkateswaran K."/>
        </authorList>
    </citation>
    <scope>NUCLEOTIDE SEQUENCE [LARGE SCALE GENOMIC DNA]</scope>
    <source>
        <strain evidence="2 5">IIF7SW-B5</strain>
        <strain evidence="3">ISS-IIF7SWP</strain>
    </source>
</reference>
<comment type="caution">
    <text evidence="3">The sequence shown here is derived from an EMBL/GenBank/DDBJ whole genome shotgun (WGS) entry which is preliminary data.</text>
</comment>
<evidence type="ECO:0000313" key="5">
    <source>
        <dbReference type="Proteomes" id="UP000557656"/>
    </source>
</evidence>
<dbReference type="Proteomes" id="UP000531581">
    <property type="component" value="Unassembled WGS sequence"/>
</dbReference>
<evidence type="ECO:0000256" key="1">
    <source>
        <dbReference type="SAM" id="Phobius"/>
    </source>
</evidence>
<feature type="transmembrane region" description="Helical" evidence="1">
    <location>
        <begin position="188"/>
        <end position="215"/>
    </location>
</feature>
<dbReference type="EMBL" id="JABEOV010000027">
    <property type="protein sequence ID" value="NNG55245.1"/>
    <property type="molecule type" value="Genomic_DNA"/>
</dbReference>
<feature type="transmembrane region" description="Helical" evidence="1">
    <location>
        <begin position="31"/>
        <end position="50"/>
    </location>
</feature>
<accession>A0A7Y7UR18</accession>
<evidence type="ECO:0000313" key="4">
    <source>
        <dbReference type="Proteomes" id="UP000531581"/>
    </source>
</evidence>
<dbReference type="EMBL" id="JABYQV010000003">
    <property type="protein sequence ID" value="NVP30403.1"/>
    <property type="molecule type" value="Genomic_DNA"/>
</dbReference>
<feature type="transmembrane region" description="Helical" evidence="1">
    <location>
        <begin position="227"/>
        <end position="246"/>
    </location>
</feature>
<name>A0A7Y7UR18_9SPHN</name>
<organism evidence="3 4">
    <name type="scientific">Sphingomonas sanguinis</name>
    <dbReference type="NCBI Taxonomy" id="33051"/>
    <lineage>
        <taxon>Bacteria</taxon>
        <taxon>Pseudomonadati</taxon>
        <taxon>Pseudomonadota</taxon>
        <taxon>Alphaproteobacteria</taxon>
        <taxon>Sphingomonadales</taxon>
        <taxon>Sphingomonadaceae</taxon>
        <taxon>Sphingomonas</taxon>
    </lineage>
</organism>
<feature type="transmembrane region" description="Helical" evidence="1">
    <location>
        <begin position="312"/>
        <end position="330"/>
    </location>
</feature>
<proteinExistence type="predicted"/>
<keyword evidence="1" id="KW-1133">Transmembrane helix</keyword>
<dbReference type="Proteomes" id="UP000557656">
    <property type="component" value="Unassembled WGS sequence"/>
</dbReference>
<dbReference type="RefSeq" id="WP_061779163.1">
    <property type="nucleotide sequence ID" value="NZ_JABEOW010000039.1"/>
</dbReference>
<evidence type="ECO:0000313" key="2">
    <source>
        <dbReference type="EMBL" id="NNG55245.1"/>
    </source>
</evidence>
<sequence length="368" mass="38749">MPGSTPPAPLRRSQRPLWLGQPGRMTGLSPMVARGILALLILLIAIGYATQGAFEPVGERLPPVTTTILDHVRHGQSFYPAALDALRENDRALRPALFAVPLPALFVTLAALPTLVWHGGLLLLGIAMIAGWLRRVVPVLETRSAIGLLAILLIAGFYPLPSRPMVTAPESWAAMLISLSLVQRRPEAGLSAVALGLVAMILTPMALPYAIVMLVLAAQAGARREAIGWMTALAVALLVLAAHAHALNTLVSAVDPAMGSPVHVIAPGTLIAAVADAQAIGFLPTSVVVPLAVLAALGWVHWRAPAARRAGVTMAVYALLTLVTGSPVLVLGLSPLFFLGVVFAPDAVRELILAARDRRRITVTRVVR</sequence>